<sequence length="300" mass="33123">MLYNNNLSTGSEVGMHLAVVDVARLDQALNDFERNLEAKLRLRPWDSTAEITVEPDAVFEKLSVIMRLRYLHARLLLHRTVLRALTDKCEEHQIDSGVRLGRFAGGLAQQSLSLCMSTAAEIVEIVYEMSALPLKLGSWWFSTYYTFHASLVLVICLLLHYGHFSIPQAIPHPIWNNDEISETAKTLIQGKQAIAQVGRGTRSSQRICRTLSKMIQACTSIAFASSVDASPLQALLARVEDMSHNPTAGAANMADFDVPRIGDIYQAIDIDFPDIGTQSELDIFANFGGFDVGLTGLMAP</sequence>
<evidence type="ECO:0000256" key="3">
    <source>
        <dbReference type="ARBA" id="ARBA00023163"/>
    </source>
</evidence>
<keyword evidence="6" id="KW-1185">Reference proteome</keyword>
<dbReference type="EMBL" id="JAVRRG010000057">
    <property type="protein sequence ID" value="KAK5092503.1"/>
    <property type="molecule type" value="Genomic_DNA"/>
</dbReference>
<organism evidence="5 6">
    <name type="scientific">Lithohypha guttulata</name>
    <dbReference type="NCBI Taxonomy" id="1690604"/>
    <lineage>
        <taxon>Eukaryota</taxon>
        <taxon>Fungi</taxon>
        <taxon>Dikarya</taxon>
        <taxon>Ascomycota</taxon>
        <taxon>Pezizomycotina</taxon>
        <taxon>Eurotiomycetes</taxon>
        <taxon>Chaetothyriomycetidae</taxon>
        <taxon>Chaetothyriales</taxon>
        <taxon>Trichomeriaceae</taxon>
        <taxon>Lithohypha</taxon>
    </lineage>
</organism>
<proteinExistence type="predicted"/>
<evidence type="ECO:0000256" key="2">
    <source>
        <dbReference type="ARBA" id="ARBA00023125"/>
    </source>
</evidence>
<name>A0ABR0KA60_9EURO</name>
<comment type="caution">
    <text evidence="5">The sequence shown here is derived from an EMBL/GenBank/DDBJ whole genome shotgun (WGS) entry which is preliminary data.</text>
</comment>
<keyword evidence="1" id="KW-0805">Transcription regulation</keyword>
<reference evidence="5 6" key="1">
    <citation type="submission" date="2023-08" db="EMBL/GenBank/DDBJ databases">
        <title>Black Yeasts Isolated from many extreme environments.</title>
        <authorList>
            <person name="Coleine C."/>
            <person name="Stajich J.E."/>
            <person name="Selbmann L."/>
        </authorList>
    </citation>
    <scope>NUCLEOTIDE SEQUENCE [LARGE SCALE GENOMIC DNA]</scope>
    <source>
        <strain evidence="5 6">CCFEE 5885</strain>
    </source>
</reference>
<evidence type="ECO:0000313" key="6">
    <source>
        <dbReference type="Proteomes" id="UP001345013"/>
    </source>
</evidence>
<evidence type="ECO:0000313" key="5">
    <source>
        <dbReference type="EMBL" id="KAK5092503.1"/>
    </source>
</evidence>
<dbReference type="PANTHER" id="PTHR47424">
    <property type="entry name" value="REGULATORY PROTEIN GAL4"/>
    <property type="match status" value="1"/>
</dbReference>
<dbReference type="PANTHER" id="PTHR47424:SF3">
    <property type="entry name" value="REGULATORY PROTEIN GAL4"/>
    <property type="match status" value="1"/>
</dbReference>
<dbReference type="Proteomes" id="UP001345013">
    <property type="component" value="Unassembled WGS sequence"/>
</dbReference>
<keyword evidence="3" id="KW-0804">Transcription</keyword>
<evidence type="ECO:0000256" key="4">
    <source>
        <dbReference type="ARBA" id="ARBA00023242"/>
    </source>
</evidence>
<keyword evidence="2" id="KW-0238">DNA-binding</keyword>
<accession>A0ABR0KA60</accession>
<dbReference type="InterPro" id="IPR051127">
    <property type="entry name" value="Fungal_SecMet_Regulators"/>
</dbReference>
<protein>
    <submittedName>
        <fullName evidence="5">Uncharacterized protein</fullName>
    </submittedName>
</protein>
<keyword evidence="4" id="KW-0539">Nucleus</keyword>
<gene>
    <name evidence="5" type="ORF">LTR24_005207</name>
</gene>
<evidence type="ECO:0000256" key="1">
    <source>
        <dbReference type="ARBA" id="ARBA00023015"/>
    </source>
</evidence>
<dbReference type="CDD" id="cd12148">
    <property type="entry name" value="fungal_TF_MHR"/>
    <property type="match status" value="1"/>
</dbReference>